<organism evidence="2 3">
    <name type="scientific">Ditylenchus dipsaci</name>
    <dbReference type="NCBI Taxonomy" id="166011"/>
    <lineage>
        <taxon>Eukaryota</taxon>
        <taxon>Metazoa</taxon>
        <taxon>Ecdysozoa</taxon>
        <taxon>Nematoda</taxon>
        <taxon>Chromadorea</taxon>
        <taxon>Rhabditida</taxon>
        <taxon>Tylenchina</taxon>
        <taxon>Tylenchomorpha</taxon>
        <taxon>Sphaerularioidea</taxon>
        <taxon>Anguinidae</taxon>
        <taxon>Anguininae</taxon>
        <taxon>Ditylenchus</taxon>
    </lineage>
</organism>
<evidence type="ECO:0000256" key="1">
    <source>
        <dbReference type="SAM" id="MobiDB-lite"/>
    </source>
</evidence>
<evidence type="ECO:0000313" key="2">
    <source>
        <dbReference type="Proteomes" id="UP000887574"/>
    </source>
</evidence>
<dbReference type="AlphaFoldDB" id="A0A915DEY8"/>
<dbReference type="WBParaSite" id="jg18726">
    <property type="protein sequence ID" value="jg18726"/>
    <property type="gene ID" value="jg18726"/>
</dbReference>
<keyword evidence="2" id="KW-1185">Reference proteome</keyword>
<dbReference type="Proteomes" id="UP000887574">
    <property type="component" value="Unplaced"/>
</dbReference>
<proteinExistence type="predicted"/>
<evidence type="ECO:0000313" key="3">
    <source>
        <dbReference type="WBParaSite" id="jg18726"/>
    </source>
</evidence>
<name>A0A915DEY8_9BILA</name>
<feature type="region of interest" description="Disordered" evidence="1">
    <location>
        <begin position="1"/>
        <end position="28"/>
    </location>
</feature>
<sequence>MKGSSNEEISQERKGRRNGSSKSSGTATRGVCSDIIRAITMYKKGEEENNRRILTSTLYNNIPVNAINKLCTANGISVRRSIKICSILK</sequence>
<accession>A0A915DEY8</accession>
<protein>
    <submittedName>
        <fullName evidence="3">Uncharacterized protein</fullName>
    </submittedName>
</protein>
<reference evidence="3" key="1">
    <citation type="submission" date="2022-11" db="UniProtKB">
        <authorList>
            <consortium name="WormBaseParasite"/>
        </authorList>
    </citation>
    <scope>IDENTIFICATION</scope>
</reference>